<dbReference type="Proteomes" id="UP001634393">
    <property type="component" value="Unassembled WGS sequence"/>
</dbReference>
<accession>A0ABD3SVA5</accession>
<feature type="compositionally biased region" description="Basic and acidic residues" evidence="1">
    <location>
        <begin position="1"/>
        <end position="19"/>
    </location>
</feature>
<evidence type="ECO:0000313" key="3">
    <source>
        <dbReference type="Proteomes" id="UP001634393"/>
    </source>
</evidence>
<organism evidence="2 3">
    <name type="scientific">Penstemon smallii</name>
    <dbReference type="NCBI Taxonomy" id="265156"/>
    <lineage>
        <taxon>Eukaryota</taxon>
        <taxon>Viridiplantae</taxon>
        <taxon>Streptophyta</taxon>
        <taxon>Embryophyta</taxon>
        <taxon>Tracheophyta</taxon>
        <taxon>Spermatophyta</taxon>
        <taxon>Magnoliopsida</taxon>
        <taxon>eudicotyledons</taxon>
        <taxon>Gunneridae</taxon>
        <taxon>Pentapetalae</taxon>
        <taxon>asterids</taxon>
        <taxon>lamiids</taxon>
        <taxon>Lamiales</taxon>
        <taxon>Plantaginaceae</taxon>
        <taxon>Cheloneae</taxon>
        <taxon>Penstemon</taxon>
    </lineage>
</organism>
<evidence type="ECO:0000313" key="2">
    <source>
        <dbReference type="EMBL" id="KAL3828281.1"/>
    </source>
</evidence>
<name>A0ABD3SVA5_9LAMI</name>
<sequence>MNHKGAKSDEHSNDLKVLESPKTIVLNGESDGEDESESLLHSKKVGGLSKKLEKPRRKVQWLDNNGDKLAEILEFQPSDESGSDDDESDSCICRIM</sequence>
<gene>
    <name evidence="2" type="ORF">ACJIZ3_017083</name>
</gene>
<keyword evidence="3" id="KW-1185">Reference proteome</keyword>
<dbReference type="EMBL" id="JBJXBP010000005">
    <property type="protein sequence ID" value="KAL3828281.1"/>
    <property type="molecule type" value="Genomic_DNA"/>
</dbReference>
<comment type="caution">
    <text evidence="2">The sequence shown here is derived from an EMBL/GenBank/DDBJ whole genome shotgun (WGS) entry which is preliminary data.</text>
</comment>
<proteinExistence type="predicted"/>
<dbReference type="PANTHER" id="PTHR33401:SF2">
    <property type="entry name" value="OS03G0138400 PROTEIN"/>
    <property type="match status" value="1"/>
</dbReference>
<protein>
    <submittedName>
        <fullName evidence="2">Uncharacterized protein</fullName>
    </submittedName>
</protein>
<dbReference type="PANTHER" id="PTHR33401">
    <property type="entry name" value="LIGHT-HARVESTING COMPLEX-LIKE PROTEIN OHP2, CHLOROPLASTIC"/>
    <property type="match status" value="1"/>
</dbReference>
<feature type="region of interest" description="Disordered" evidence="1">
    <location>
        <begin position="1"/>
        <end position="56"/>
    </location>
</feature>
<reference evidence="2 3" key="1">
    <citation type="submission" date="2024-12" db="EMBL/GenBank/DDBJ databases">
        <title>The unique morphological basis and parallel evolutionary history of personate flowers in Penstemon.</title>
        <authorList>
            <person name="Depatie T.H."/>
            <person name="Wessinger C.A."/>
        </authorList>
    </citation>
    <scope>NUCLEOTIDE SEQUENCE [LARGE SCALE GENOMIC DNA]</scope>
    <source>
        <strain evidence="2">WTNN_2</strain>
        <tissue evidence="2">Leaf</tissue>
    </source>
</reference>
<evidence type="ECO:0000256" key="1">
    <source>
        <dbReference type="SAM" id="MobiDB-lite"/>
    </source>
</evidence>
<dbReference type="AlphaFoldDB" id="A0ABD3SVA5"/>